<dbReference type="NCBIfam" id="TIGR04020">
    <property type="entry name" value="seco_metab_LLM"/>
    <property type="match status" value="1"/>
</dbReference>
<dbReference type="GO" id="GO:0004497">
    <property type="term" value="F:monooxygenase activity"/>
    <property type="evidence" value="ECO:0007669"/>
    <property type="project" value="UniProtKB-KW"/>
</dbReference>
<dbReference type="Gene3D" id="3.20.20.30">
    <property type="entry name" value="Luciferase-like domain"/>
    <property type="match status" value="1"/>
</dbReference>
<evidence type="ECO:0000313" key="5">
    <source>
        <dbReference type="Proteomes" id="UP000050465"/>
    </source>
</evidence>
<dbReference type="SUPFAM" id="SSF51679">
    <property type="entry name" value="Bacterial luciferase-like"/>
    <property type="match status" value="1"/>
</dbReference>
<comment type="caution">
    <text evidence="4">The sequence shown here is derived from an EMBL/GenBank/DDBJ whole genome shotgun (WGS) entry which is preliminary data.</text>
</comment>
<evidence type="ECO:0000313" key="4">
    <source>
        <dbReference type="EMBL" id="KPQ36572.1"/>
    </source>
</evidence>
<dbReference type="EMBL" id="LJZR01000005">
    <property type="protein sequence ID" value="KPQ36572.1"/>
    <property type="molecule type" value="Genomic_DNA"/>
</dbReference>
<dbReference type="PATRIC" id="fig|1666911.3.peg.3251"/>
<dbReference type="InterPro" id="IPR024011">
    <property type="entry name" value="Biosynth_lucif-like_mOase_dom"/>
</dbReference>
<dbReference type="GO" id="GO:0016705">
    <property type="term" value="F:oxidoreductase activity, acting on paired donors, with incorporation or reduction of molecular oxygen"/>
    <property type="evidence" value="ECO:0007669"/>
    <property type="project" value="InterPro"/>
</dbReference>
<name>A0A0P8C4K0_9CYAN</name>
<evidence type="ECO:0000259" key="3">
    <source>
        <dbReference type="Pfam" id="PF00296"/>
    </source>
</evidence>
<protein>
    <submittedName>
        <fullName evidence="4">Coenzyme F420-dependent N5,N10-methylene tetrahydromethanopterin reductase and related flavin-depend</fullName>
    </submittedName>
</protein>
<keyword evidence="2" id="KW-0503">Monooxygenase</keyword>
<dbReference type="AlphaFoldDB" id="A0A0P8C4K0"/>
<organism evidence="4 5">
    <name type="scientific">Phormidesmis priestleyi Ana</name>
    <dbReference type="NCBI Taxonomy" id="1666911"/>
    <lineage>
        <taxon>Bacteria</taxon>
        <taxon>Bacillati</taxon>
        <taxon>Cyanobacteriota</taxon>
        <taxon>Cyanophyceae</taxon>
        <taxon>Leptolyngbyales</taxon>
        <taxon>Leptolyngbyaceae</taxon>
        <taxon>Phormidesmis</taxon>
    </lineage>
</organism>
<gene>
    <name evidence="4" type="ORF">HLUCCA11_05250</name>
</gene>
<keyword evidence="1" id="KW-0560">Oxidoreductase</keyword>
<evidence type="ECO:0000256" key="1">
    <source>
        <dbReference type="ARBA" id="ARBA00023002"/>
    </source>
</evidence>
<feature type="domain" description="Luciferase-like" evidence="3">
    <location>
        <begin position="1"/>
        <end position="316"/>
    </location>
</feature>
<proteinExistence type="predicted"/>
<evidence type="ECO:0000256" key="2">
    <source>
        <dbReference type="ARBA" id="ARBA00023033"/>
    </source>
</evidence>
<dbReference type="PANTHER" id="PTHR30137:SF8">
    <property type="entry name" value="BLR5498 PROTEIN"/>
    <property type="match status" value="1"/>
</dbReference>
<dbReference type="InterPro" id="IPR036661">
    <property type="entry name" value="Luciferase-like_sf"/>
</dbReference>
<accession>A0A0P8C4K0</accession>
<sequence>MKFSLFYFDGDGLNTQANPYKLLIESAKFADENGFSAVWTPERHFHAFGGLYPNPAMTSAALAMVTHNVQLRAGSVVLPLHHPVRIAEDWAMVDNLSNGRAAIAFASGWTMDEFILSREPHGSRKSVMWRGIETVQKLWQQEAVDFEDATGRTVSTQTLPKPVQPKLPIWVTCQSMETFIEAGRLGLNVLTSLLGETLSQVEPKIARYRETLSKHGYDPHSRTVSMMMHTFLGADVDQVKEDIRQPFCEYLKTHYGLLENLAKGMGLNVSLSDFSDDDLDSLLLFGVEGFIKGRSLIGTPESCRTFVQQLSDAGVNEVACLIDFVQDFDAVMGSLPYLAQLKQHCDQDNDRAMHIEIHPAPIGTG</sequence>
<dbReference type="GO" id="GO:0005829">
    <property type="term" value="C:cytosol"/>
    <property type="evidence" value="ECO:0007669"/>
    <property type="project" value="TreeGrafter"/>
</dbReference>
<dbReference type="Pfam" id="PF00296">
    <property type="entry name" value="Bac_luciferase"/>
    <property type="match status" value="1"/>
</dbReference>
<dbReference type="STRING" id="1666911.HLUCCA11_05250"/>
<dbReference type="InterPro" id="IPR011251">
    <property type="entry name" value="Luciferase-like_dom"/>
</dbReference>
<reference evidence="4 5" key="1">
    <citation type="submission" date="2015-09" db="EMBL/GenBank/DDBJ databases">
        <title>Identification and resolution of microdiversity through metagenomic sequencing of parallel consortia.</title>
        <authorList>
            <person name="Nelson W.C."/>
            <person name="Romine M.F."/>
            <person name="Lindemann S.R."/>
        </authorList>
    </citation>
    <scope>NUCLEOTIDE SEQUENCE [LARGE SCALE GENOMIC DNA]</scope>
    <source>
        <strain evidence="4">Ana</strain>
    </source>
</reference>
<dbReference type="PANTHER" id="PTHR30137">
    <property type="entry name" value="LUCIFERASE-LIKE MONOOXYGENASE"/>
    <property type="match status" value="1"/>
</dbReference>
<dbReference type="Proteomes" id="UP000050465">
    <property type="component" value="Unassembled WGS sequence"/>
</dbReference>
<dbReference type="InterPro" id="IPR050766">
    <property type="entry name" value="Bact_Lucif_Oxidored"/>
</dbReference>